<evidence type="ECO:0000256" key="7">
    <source>
        <dbReference type="ARBA" id="ARBA00049120"/>
    </source>
</evidence>
<organism evidence="10">
    <name type="scientific">Candidatus Kentrum sp. LPFa</name>
    <dbReference type="NCBI Taxonomy" id="2126335"/>
    <lineage>
        <taxon>Bacteria</taxon>
        <taxon>Pseudomonadati</taxon>
        <taxon>Pseudomonadota</taxon>
        <taxon>Gammaproteobacteria</taxon>
        <taxon>Candidatus Kentrum</taxon>
    </lineage>
</organism>
<name>A0A450WXC1_9GAMM</name>
<dbReference type="GO" id="GO:0015667">
    <property type="term" value="F:site-specific DNA-methyltransferase (cytosine-N4-specific) activity"/>
    <property type="evidence" value="ECO:0007669"/>
    <property type="project" value="UniProtKB-EC"/>
</dbReference>
<evidence type="ECO:0000313" key="10">
    <source>
        <dbReference type="EMBL" id="VFK21639.1"/>
    </source>
</evidence>
<keyword evidence="4" id="KW-0949">S-adenosyl-L-methionine</keyword>
<dbReference type="AlphaFoldDB" id="A0A450WXC1"/>
<dbReference type="InterPro" id="IPR001091">
    <property type="entry name" value="RM_Methyltransferase"/>
</dbReference>
<dbReference type="PROSITE" id="PS00093">
    <property type="entry name" value="N4_MTASE"/>
    <property type="match status" value="1"/>
</dbReference>
<dbReference type="InterPro" id="IPR002941">
    <property type="entry name" value="DNA_methylase_N4/N6"/>
</dbReference>
<comment type="similarity">
    <text evidence="1">Belongs to the N(4)/N(6)-methyltransferase family. N(4) subfamily.</text>
</comment>
<evidence type="ECO:0000256" key="5">
    <source>
        <dbReference type="ARBA" id="ARBA00022747"/>
    </source>
</evidence>
<dbReference type="InterPro" id="IPR017985">
    <property type="entry name" value="MeTrfase_CN4_CS"/>
</dbReference>
<dbReference type="EC" id="2.1.1.-" evidence="8"/>
<sequence length="313" mass="35311">MHTQLEPTYKTAFGALFCADGIDFMGHMPNDSVDLVLTSPPYALHFKKEYGNANQQDYTTWLIPFAREIKRIIKPSGSFVLNLGGAWQPGAPIRSLYHYRTLLSLVDEVGFDLAQEFFWFNPAKMPAPAEWVNVRRIRVKDSVEYIFWLVKDPMAKADNRKVLQPYSQDMKRLIKRGVKQTIRPSGHVVNSTFANDQGGSISSNLIACGNNESNSAYIKNSKIAGNKIHPARFPAELPRFFIEFLTNLDDLVLDPFAGSNTTGYVAESLKRKWIGVEIRNDYAQESRLRFEGLLEEVVVTRGQLPLPINVPAG</sequence>
<gene>
    <name evidence="10" type="ORF">BECKLPF1236B_GA0070989_12682</name>
</gene>
<dbReference type="SUPFAM" id="SSF53335">
    <property type="entry name" value="S-adenosyl-L-methionine-dependent methyltransferases"/>
    <property type="match status" value="1"/>
</dbReference>
<evidence type="ECO:0000256" key="8">
    <source>
        <dbReference type="RuleBase" id="RU362026"/>
    </source>
</evidence>
<evidence type="ECO:0000256" key="1">
    <source>
        <dbReference type="ARBA" id="ARBA00010203"/>
    </source>
</evidence>
<dbReference type="EMBL" id="CAADFK010000268">
    <property type="protein sequence ID" value="VFK21639.1"/>
    <property type="molecule type" value="Genomic_DNA"/>
</dbReference>
<comment type="catalytic activity">
    <reaction evidence="7">
        <text>a 2'-deoxycytidine in DNA + S-adenosyl-L-methionine = an N(4)-methyl-2'-deoxycytidine in DNA + S-adenosyl-L-homocysteine + H(+)</text>
        <dbReference type="Rhea" id="RHEA:16857"/>
        <dbReference type="Rhea" id="RHEA-COMP:11369"/>
        <dbReference type="Rhea" id="RHEA-COMP:13674"/>
        <dbReference type="ChEBI" id="CHEBI:15378"/>
        <dbReference type="ChEBI" id="CHEBI:57856"/>
        <dbReference type="ChEBI" id="CHEBI:59789"/>
        <dbReference type="ChEBI" id="CHEBI:85452"/>
        <dbReference type="ChEBI" id="CHEBI:137933"/>
        <dbReference type="EC" id="2.1.1.113"/>
    </reaction>
</comment>
<evidence type="ECO:0000259" key="9">
    <source>
        <dbReference type="Pfam" id="PF01555"/>
    </source>
</evidence>
<reference evidence="10" key="1">
    <citation type="submission" date="2019-02" db="EMBL/GenBank/DDBJ databases">
        <authorList>
            <person name="Gruber-Vodicka R. H."/>
            <person name="Seah K. B. B."/>
        </authorList>
    </citation>
    <scope>NUCLEOTIDE SEQUENCE</scope>
    <source>
        <strain evidence="10">BECK_S313</strain>
    </source>
</reference>
<feature type="domain" description="DNA methylase N-4/N-6" evidence="9">
    <location>
        <begin position="33"/>
        <end position="285"/>
    </location>
</feature>
<accession>A0A450WXC1</accession>
<dbReference type="GO" id="GO:0032259">
    <property type="term" value="P:methylation"/>
    <property type="evidence" value="ECO:0007669"/>
    <property type="project" value="UniProtKB-KW"/>
</dbReference>
<dbReference type="Pfam" id="PF01555">
    <property type="entry name" value="N6_N4_Mtase"/>
    <property type="match status" value="1"/>
</dbReference>
<keyword evidence="6" id="KW-0238">DNA-binding</keyword>
<dbReference type="GO" id="GO:0003677">
    <property type="term" value="F:DNA binding"/>
    <property type="evidence" value="ECO:0007669"/>
    <property type="project" value="UniProtKB-KW"/>
</dbReference>
<dbReference type="PRINTS" id="PR00508">
    <property type="entry name" value="S21N4MTFRASE"/>
</dbReference>
<keyword evidence="2 10" id="KW-0489">Methyltransferase</keyword>
<proteinExistence type="inferred from homology"/>
<evidence type="ECO:0000256" key="2">
    <source>
        <dbReference type="ARBA" id="ARBA00022603"/>
    </source>
</evidence>
<evidence type="ECO:0000256" key="6">
    <source>
        <dbReference type="ARBA" id="ARBA00023125"/>
    </source>
</evidence>
<dbReference type="GO" id="GO:0009307">
    <property type="term" value="P:DNA restriction-modification system"/>
    <property type="evidence" value="ECO:0007669"/>
    <property type="project" value="UniProtKB-KW"/>
</dbReference>
<evidence type="ECO:0000256" key="3">
    <source>
        <dbReference type="ARBA" id="ARBA00022679"/>
    </source>
</evidence>
<dbReference type="Gene3D" id="3.40.50.150">
    <property type="entry name" value="Vaccinia Virus protein VP39"/>
    <property type="match status" value="1"/>
</dbReference>
<protein>
    <recommendedName>
        <fullName evidence="8">Methyltransferase</fullName>
        <ecNumber evidence="8">2.1.1.-</ecNumber>
    </recommendedName>
</protein>
<evidence type="ECO:0000256" key="4">
    <source>
        <dbReference type="ARBA" id="ARBA00022691"/>
    </source>
</evidence>
<dbReference type="InterPro" id="IPR029063">
    <property type="entry name" value="SAM-dependent_MTases_sf"/>
</dbReference>
<keyword evidence="3 10" id="KW-0808">Transferase</keyword>
<dbReference type="GO" id="GO:0008170">
    <property type="term" value="F:N-methyltransferase activity"/>
    <property type="evidence" value="ECO:0007669"/>
    <property type="project" value="InterPro"/>
</dbReference>
<keyword evidence="5" id="KW-0680">Restriction system</keyword>